<keyword evidence="3" id="KW-1185">Reference proteome</keyword>
<reference evidence="2 3" key="1">
    <citation type="submission" date="2020-08" db="EMBL/GenBank/DDBJ databases">
        <title>Genome sequence of Rhizobiales bacterium strain IZ6.</title>
        <authorList>
            <person name="Nakai R."/>
            <person name="Naganuma T."/>
        </authorList>
    </citation>
    <scope>NUCLEOTIDE SEQUENCE [LARGE SCALE GENOMIC DNA]</scope>
    <source>
        <strain evidence="2 3">IZ6</strain>
    </source>
</reference>
<feature type="transmembrane region" description="Helical" evidence="1">
    <location>
        <begin position="107"/>
        <end position="125"/>
    </location>
</feature>
<evidence type="ECO:0000313" key="2">
    <source>
        <dbReference type="EMBL" id="BCJ89801.1"/>
    </source>
</evidence>
<keyword evidence="1" id="KW-0812">Transmembrane</keyword>
<dbReference type="AlphaFoldDB" id="A0A6S6QRY6"/>
<dbReference type="Proteomes" id="UP000515317">
    <property type="component" value="Chromosome"/>
</dbReference>
<sequence>MWGHLEILSAPNMRTAVGFAAVIALVALPPLLIRYVWYGLLFPPPAQPLRITWTYPHVTDKMLLLAILAGVIAMPALWHAVSLFAYLSGDSVSWMSFGPRPATRDAALLQFVPWAIFSIGCAAIAHRMAHTRIEFSEDGVAFTKALGRKTRVPWSDVTEINLRDFTSPVIFYSGFRRHELSAHFPGFEHFIGYAEGRGVRVVQSKDEDTRAHRRGQMRRGAVYALPAVVVILLIGWHVYNGTPLPSSPPEEPATSGDWRTPCRTGWCVPAERMPLN</sequence>
<feature type="transmembrane region" description="Helical" evidence="1">
    <location>
        <begin position="16"/>
        <end position="41"/>
    </location>
</feature>
<organism evidence="2 3">
    <name type="scientific">Terrihabitans soli</name>
    <dbReference type="NCBI Taxonomy" id="708113"/>
    <lineage>
        <taxon>Bacteria</taxon>
        <taxon>Pseudomonadati</taxon>
        <taxon>Pseudomonadota</taxon>
        <taxon>Alphaproteobacteria</taxon>
        <taxon>Hyphomicrobiales</taxon>
        <taxon>Terrihabitans</taxon>
    </lineage>
</organism>
<name>A0A6S6QRY6_9HYPH</name>
<accession>A0A6S6QRY6</accession>
<dbReference type="KEGG" id="tso:IZ6_05360"/>
<feature type="transmembrane region" description="Helical" evidence="1">
    <location>
        <begin position="62"/>
        <end position="87"/>
    </location>
</feature>
<keyword evidence="1" id="KW-0472">Membrane</keyword>
<evidence type="ECO:0008006" key="4">
    <source>
        <dbReference type="Google" id="ProtNLM"/>
    </source>
</evidence>
<proteinExistence type="predicted"/>
<protein>
    <recommendedName>
        <fullName evidence="4">PH domain-containing protein</fullName>
    </recommendedName>
</protein>
<feature type="transmembrane region" description="Helical" evidence="1">
    <location>
        <begin position="220"/>
        <end position="239"/>
    </location>
</feature>
<evidence type="ECO:0000313" key="3">
    <source>
        <dbReference type="Proteomes" id="UP000515317"/>
    </source>
</evidence>
<dbReference type="EMBL" id="AP023361">
    <property type="protein sequence ID" value="BCJ89801.1"/>
    <property type="molecule type" value="Genomic_DNA"/>
</dbReference>
<evidence type="ECO:0000256" key="1">
    <source>
        <dbReference type="SAM" id="Phobius"/>
    </source>
</evidence>
<keyword evidence="1" id="KW-1133">Transmembrane helix</keyword>
<gene>
    <name evidence="2" type="ORF">IZ6_05360</name>
</gene>